<dbReference type="AlphaFoldDB" id="A0A0F9UGV4"/>
<accession>A0A0F9UGV4</accession>
<comment type="caution">
    <text evidence="2">The sequence shown here is derived from an EMBL/GenBank/DDBJ whole genome shotgun (WGS) entry which is preliminary data.</text>
</comment>
<protein>
    <submittedName>
        <fullName evidence="2">Uncharacterized protein</fullName>
    </submittedName>
</protein>
<evidence type="ECO:0000256" key="1">
    <source>
        <dbReference type="SAM" id="MobiDB-lite"/>
    </source>
</evidence>
<organism evidence="2">
    <name type="scientific">marine sediment metagenome</name>
    <dbReference type="NCBI Taxonomy" id="412755"/>
    <lineage>
        <taxon>unclassified sequences</taxon>
        <taxon>metagenomes</taxon>
        <taxon>ecological metagenomes</taxon>
    </lineage>
</organism>
<reference evidence="2" key="1">
    <citation type="journal article" date="2015" name="Nature">
        <title>Complex archaea that bridge the gap between prokaryotes and eukaryotes.</title>
        <authorList>
            <person name="Spang A."/>
            <person name="Saw J.H."/>
            <person name="Jorgensen S.L."/>
            <person name="Zaremba-Niedzwiedzka K."/>
            <person name="Martijn J."/>
            <person name="Lind A.E."/>
            <person name="van Eijk R."/>
            <person name="Schleper C."/>
            <person name="Guy L."/>
            <person name="Ettema T.J."/>
        </authorList>
    </citation>
    <scope>NUCLEOTIDE SEQUENCE</scope>
</reference>
<name>A0A0F9UGV4_9ZZZZ</name>
<dbReference type="EMBL" id="LAZR01001003">
    <property type="protein sequence ID" value="KKN52818.1"/>
    <property type="molecule type" value="Genomic_DNA"/>
</dbReference>
<gene>
    <name evidence="2" type="ORF">LCGC14_0608650</name>
</gene>
<sequence>MVSNMLNVIETAEARIGKAKKMVKERNKLAAKQTEVSAEVTEYDKQIAKLLGVSSLGKNVPGKKRGPKLGTKKIKQNSLVSFIRRSMTTGKEMDVKEIRNAVKRRGYKTHQKNDVNFRSTIGAALRNDSRVKHGRKRGTYILKPAVVTGGKKKSITSKKSVVSKKTDDKSNIETAVAT</sequence>
<proteinExistence type="predicted"/>
<evidence type="ECO:0000313" key="2">
    <source>
        <dbReference type="EMBL" id="KKN52818.1"/>
    </source>
</evidence>
<feature type="region of interest" description="Disordered" evidence="1">
    <location>
        <begin position="150"/>
        <end position="178"/>
    </location>
</feature>